<dbReference type="EMBL" id="BGPR01000007">
    <property type="protein sequence ID" value="GBL75129.1"/>
    <property type="molecule type" value="Genomic_DNA"/>
</dbReference>
<reference evidence="1 2" key="1">
    <citation type="journal article" date="2019" name="Sci. Rep.">
        <title>Orb-weaving spider Araneus ventricosus genome elucidates the spidroin gene catalogue.</title>
        <authorList>
            <person name="Kono N."/>
            <person name="Nakamura H."/>
            <person name="Ohtoshi R."/>
            <person name="Moran D.A.P."/>
            <person name="Shinohara A."/>
            <person name="Yoshida Y."/>
            <person name="Fujiwara M."/>
            <person name="Mori M."/>
            <person name="Tomita M."/>
            <person name="Arakawa K."/>
        </authorList>
    </citation>
    <scope>NUCLEOTIDE SEQUENCE [LARGE SCALE GENOMIC DNA]</scope>
</reference>
<evidence type="ECO:0000313" key="2">
    <source>
        <dbReference type="Proteomes" id="UP000499080"/>
    </source>
</evidence>
<name>A0A4Y2A6S8_ARAVE</name>
<proteinExistence type="predicted"/>
<accession>A0A4Y2A6S8</accession>
<comment type="caution">
    <text evidence="1">The sequence shown here is derived from an EMBL/GenBank/DDBJ whole genome shotgun (WGS) entry which is preliminary data.</text>
</comment>
<protein>
    <submittedName>
        <fullName evidence="1">Uncharacterized protein</fullName>
    </submittedName>
</protein>
<gene>
    <name evidence="1" type="ORF">AVEN_194385_1</name>
</gene>
<sequence length="100" mass="11813">MVNMDTTHKLDTHEHSSSRKWCGDTLLHSIYQHHWLRITPIFYCTYLSPRLFRFPLERESLPLPAGHVLPFMARQSKWISNMLDFQTSVCIMPILIGFSH</sequence>
<evidence type="ECO:0000313" key="1">
    <source>
        <dbReference type="EMBL" id="GBL75129.1"/>
    </source>
</evidence>
<dbReference type="Proteomes" id="UP000499080">
    <property type="component" value="Unassembled WGS sequence"/>
</dbReference>
<keyword evidence="2" id="KW-1185">Reference proteome</keyword>
<organism evidence="1 2">
    <name type="scientific">Araneus ventricosus</name>
    <name type="common">Orbweaver spider</name>
    <name type="synonym">Epeira ventricosa</name>
    <dbReference type="NCBI Taxonomy" id="182803"/>
    <lineage>
        <taxon>Eukaryota</taxon>
        <taxon>Metazoa</taxon>
        <taxon>Ecdysozoa</taxon>
        <taxon>Arthropoda</taxon>
        <taxon>Chelicerata</taxon>
        <taxon>Arachnida</taxon>
        <taxon>Araneae</taxon>
        <taxon>Araneomorphae</taxon>
        <taxon>Entelegynae</taxon>
        <taxon>Araneoidea</taxon>
        <taxon>Araneidae</taxon>
        <taxon>Araneus</taxon>
    </lineage>
</organism>
<dbReference type="AlphaFoldDB" id="A0A4Y2A6S8"/>